<organism evidence="1">
    <name type="scientific">marine metagenome</name>
    <dbReference type="NCBI Taxonomy" id="408172"/>
    <lineage>
        <taxon>unclassified sequences</taxon>
        <taxon>metagenomes</taxon>
        <taxon>ecological metagenomes</taxon>
    </lineage>
</organism>
<protein>
    <submittedName>
        <fullName evidence="1">Uncharacterized protein</fullName>
    </submittedName>
</protein>
<feature type="non-terminal residue" evidence="1">
    <location>
        <position position="27"/>
    </location>
</feature>
<accession>A0A383DSC2</accession>
<sequence length="27" mass="3206">MHTTYDLVWYAAERTPDHLAIVDDRTD</sequence>
<evidence type="ECO:0000313" key="1">
    <source>
        <dbReference type="EMBL" id="SVE47416.1"/>
    </source>
</evidence>
<proteinExistence type="predicted"/>
<name>A0A383DSC2_9ZZZZ</name>
<dbReference type="EMBL" id="UINC01219784">
    <property type="protein sequence ID" value="SVE47416.1"/>
    <property type="molecule type" value="Genomic_DNA"/>
</dbReference>
<gene>
    <name evidence="1" type="ORF">METZ01_LOCUS500270</name>
</gene>
<dbReference type="AlphaFoldDB" id="A0A383DSC2"/>
<reference evidence="1" key="1">
    <citation type="submission" date="2018-05" db="EMBL/GenBank/DDBJ databases">
        <authorList>
            <person name="Lanie J.A."/>
            <person name="Ng W.-L."/>
            <person name="Kazmierczak K.M."/>
            <person name="Andrzejewski T.M."/>
            <person name="Davidsen T.M."/>
            <person name="Wayne K.J."/>
            <person name="Tettelin H."/>
            <person name="Glass J.I."/>
            <person name="Rusch D."/>
            <person name="Podicherti R."/>
            <person name="Tsui H.-C.T."/>
            <person name="Winkler M.E."/>
        </authorList>
    </citation>
    <scope>NUCLEOTIDE SEQUENCE</scope>
</reference>